<comment type="similarity">
    <text evidence="2">Belongs to the YkuD family.</text>
</comment>
<evidence type="ECO:0000313" key="9">
    <source>
        <dbReference type="EMBL" id="RWX45627.1"/>
    </source>
</evidence>
<dbReference type="PROSITE" id="PS52029">
    <property type="entry name" value="LD_TPASE"/>
    <property type="match status" value="1"/>
</dbReference>
<dbReference type="InterPro" id="IPR038063">
    <property type="entry name" value="Transpep_catalytic_dom"/>
</dbReference>
<evidence type="ECO:0000256" key="4">
    <source>
        <dbReference type="ARBA" id="ARBA00022960"/>
    </source>
</evidence>
<feature type="domain" description="L,D-TPase catalytic" evidence="8">
    <location>
        <begin position="105"/>
        <end position="235"/>
    </location>
</feature>
<dbReference type="Pfam" id="PF03734">
    <property type="entry name" value="YkuD"/>
    <property type="match status" value="1"/>
</dbReference>
<dbReference type="GO" id="GO:0016740">
    <property type="term" value="F:transferase activity"/>
    <property type="evidence" value="ECO:0007669"/>
    <property type="project" value="UniProtKB-KW"/>
</dbReference>
<keyword evidence="3" id="KW-0808">Transferase</keyword>
<keyword evidence="10" id="KW-1185">Reference proteome</keyword>
<evidence type="ECO:0000256" key="2">
    <source>
        <dbReference type="ARBA" id="ARBA00005992"/>
    </source>
</evidence>
<keyword evidence="5 7" id="KW-0573">Peptidoglycan synthesis</keyword>
<dbReference type="GO" id="GO:0009252">
    <property type="term" value="P:peptidoglycan biosynthetic process"/>
    <property type="evidence" value="ECO:0007669"/>
    <property type="project" value="UniProtKB-UniPathway"/>
</dbReference>
<keyword evidence="6 7" id="KW-0961">Cell wall biogenesis/degradation</keyword>
<protein>
    <submittedName>
        <fullName evidence="9">L,D-transpeptidase catalytic domain</fullName>
    </submittedName>
</protein>
<gene>
    <name evidence="9" type="ORF">H206_01736</name>
</gene>
<dbReference type="AlphaFoldDB" id="A0A3S3U7P6"/>
<feature type="active site" description="Proton donor/acceptor" evidence="7">
    <location>
        <position position="196"/>
    </location>
</feature>
<dbReference type="Proteomes" id="UP000287853">
    <property type="component" value="Unassembled WGS sequence"/>
</dbReference>
<dbReference type="SUPFAM" id="SSF141523">
    <property type="entry name" value="L,D-transpeptidase catalytic domain-like"/>
    <property type="match status" value="1"/>
</dbReference>
<evidence type="ECO:0000256" key="7">
    <source>
        <dbReference type="PROSITE-ProRule" id="PRU01373"/>
    </source>
</evidence>
<evidence type="ECO:0000256" key="3">
    <source>
        <dbReference type="ARBA" id="ARBA00022679"/>
    </source>
</evidence>
<comment type="caution">
    <text evidence="9">The sequence shown here is derived from an EMBL/GenBank/DDBJ whole genome shotgun (WGS) entry which is preliminary data.</text>
</comment>
<name>A0A3S3U7P6_9BACT</name>
<evidence type="ECO:0000259" key="8">
    <source>
        <dbReference type="PROSITE" id="PS52029"/>
    </source>
</evidence>
<dbReference type="InterPro" id="IPR005490">
    <property type="entry name" value="LD_TPept_cat_dom"/>
</dbReference>
<evidence type="ECO:0000256" key="1">
    <source>
        <dbReference type="ARBA" id="ARBA00004752"/>
    </source>
</evidence>
<proteinExistence type="inferred from homology"/>
<dbReference type="UniPathway" id="UPA00219"/>
<evidence type="ECO:0000313" key="10">
    <source>
        <dbReference type="Proteomes" id="UP000287853"/>
    </source>
</evidence>
<dbReference type="GO" id="GO:0004180">
    <property type="term" value="F:carboxypeptidase activity"/>
    <property type="evidence" value="ECO:0007669"/>
    <property type="project" value="UniProtKB-ARBA"/>
</dbReference>
<dbReference type="EMBL" id="MTKO01000075">
    <property type="protein sequence ID" value="RWX45627.1"/>
    <property type="molecule type" value="Genomic_DNA"/>
</dbReference>
<dbReference type="GO" id="GO:0008360">
    <property type="term" value="P:regulation of cell shape"/>
    <property type="evidence" value="ECO:0007669"/>
    <property type="project" value="UniProtKB-UniRule"/>
</dbReference>
<dbReference type="PANTHER" id="PTHR36699">
    <property type="entry name" value="LD-TRANSPEPTIDASE"/>
    <property type="match status" value="1"/>
</dbReference>
<feature type="active site" description="Nucleophile" evidence="7">
    <location>
        <position position="204"/>
    </location>
</feature>
<dbReference type="GO" id="GO:0071555">
    <property type="term" value="P:cell wall organization"/>
    <property type="evidence" value="ECO:0007669"/>
    <property type="project" value="UniProtKB-UniRule"/>
</dbReference>
<sequence length="313" mass="36494">MPRRKQKKMLLRKLEILFSTRRPVDGERNLTMCIMIRCLTRYTVLALCAAWTAFPLPSTAAATAAPLTQQDALPTTPKADRLMTQAEPRVKKELARKGMRLGQPVFMRIFKLSKQLELWLYNRGKFRLFKTYPICSYSGYVGPKLAEGDWQSPEGFYTVSAEQMNPKSRFHLSFNIGYPNRSDVERSCTGSAIMVHGNCISQGCFAMGNEQIEEIYLLAYQAFLHGQEQFNIHIFPFPMTRDNLVKYRYSPWYDFWSNLAAGYNAFEQTRQVPIISTAGGRYVFEDEKKQWIRKRWVLIQKEKSLQEKQHQRR</sequence>
<dbReference type="CDD" id="cd16913">
    <property type="entry name" value="YkuD_like"/>
    <property type="match status" value="1"/>
</dbReference>
<accession>A0A3S3U7P6</accession>
<organism evidence="9 10">
    <name type="scientific">Candidatus Electrothrix aarhusensis</name>
    <dbReference type="NCBI Taxonomy" id="1859131"/>
    <lineage>
        <taxon>Bacteria</taxon>
        <taxon>Pseudomonadati</taxon>
        <taxon>Thermodesulfobacteriota</taxon>
        <taxon>Desulfobulbia</taxon>
        <taxon>Desulfobulbales</taxon>
        <taxon>Desulfobulbaceae</taxon>
        <taxon>Candidatus Electrothrix</taxon>
    </lineage>
</organism>
<dbReference type="PANTHER" id="PTHR36699:SF1">
    <property type="entry name" value="L,D-TRANSPEPTIDASE YAFK-RELATED"/>
    <property type="match status" value="1"/>
</dbReference>
<evidence type="ECO:0000256" key="5">
    <source>
        <dbReference type="ARBA" id="ARBA00022984"/>
    </source>
</evidence>
<comment type="pathway">
    <text evidence="1 7">Cell wall biogenesis; peptidoglycan biosynthesis.</text>
</comment>
<evidence type="ECO:0000256" key="6">
    <source>
        <dbReference type="ARBA" id="ARBA00023316"/>
    </source>
</evidence>
<reference evidence="9 10" key="1">
    <citation type="submission" date="2017-01" db="EMBL/GenBank/DDBJ databases">
        <title>The cable genome- insights into the physiology and evolution of filamentous bacteria capable of sulfide oxidation via long distance electron transfer.</title>
        <authorList>
            <person name="Schreiber L."/>
            <person name="Bjerg J.T."/>
            <person name="Boggild A."/>
            <person name="Van De Vossenberg J."/>
            <person name="Meysman F."/>
            <person name="Nielsen L.P."/>
            <person name="Schramm A."/>
            <person name="Kjeldsen K.U."/>
        </authorList>
    </citation>
    <scope>NUCLEOTIDE SEQUENCE [LARGE SCALE GENOMIC DNA]</scope>
    <source>
        <strain evidence="9">MCF</strain>
    </source>
</reference>
<keyword evidence="4 7" id="KW-0133">Cell shape</keyword>